<keyword evidence="1" id="KW-0808">Transferase</keyword>
<sequence>MSSSPKKRPSVASALTGLVGTIAAIALVMAGMITPALAVTSVVASDGVSVFNSVGEYLEPVTLQAKSTIYVKDGKKNKVLAEFYDKNRIPVDSDEISPLIKEAAVAVEDSRFYEHTASTSPAWCARSCRPGQRRHRQRRVDDHHAARAHPARGAGRVVGR</sequence>
<dbReference type="GO" id="GO:0030288">
    <property type="term" value="C:outer membrane-bounded periplasmic space"/>
    <property type="evidence" value="ECO:0007669"/>
    <property type="project" value="TreeGrafter"/>
</dbReference>
<evidence type="ECO:0000256" key="1">
    <source>
        <dbReference type="ARBA" id="ARBA00022679"/>
    </source>
</evidence>
<evidence type="ECO:0000259" key="3">
    <source>
        <dbReference type="Pfam" id="PF00912"/>
    </source>
</evidence>
<organism evidence="4">
    <name type="scientific">uncultured Clavibacter sp</name>
    <dbReference type="NCBI Taxonomy" id="378178"/>
    <lineage>
        <taxon>Bacteria</taxon>
        <taxon>Bacillati</taxon>
        <taxon>Actinomycetota</taxon>
        <taxon>Actinomycetes</taxon>
        <taxon>Micrococcales</taxon>
        <taxon>Microbacteriaceae</taxon>
        <taxon>Clavibacter</taxon>
        <taxon>environmental samples</taxon>
    </lineage>
</organism>
<evidence type="ECO:0000256" key="2">
    <source>
        <dbReference type="SAM" id="MobiDB-lite"/>
    </source>
</evidence>
<feature type="non-terminal residue" evidence="4">
    <location>
        <position position="160"/>
    </location>
</feature>
<dbReference type="AlphaFoldDB" id="A0A060CDE9"/>
<reference evidence="4" key="1">
    <citation type="journal article" date="2013" name="Environ. Microbiol.">
        <title>Seasonally variable intestinal metagenomes of the red palm weevil (Rhynchophorus ferrugineus).</title>
        <authorList>
            <person name="Jia S."/>
            <person name="Zhang X."/>
            <person name="Zhang G."/>
            <person name="Yin A."/>
            <person name="Zhang S."/>
            <person name="Li F."/>
            <person name="Wang L."/>
            <person name="Zhao D."/>
            <person name="Yun Q."/>
            <person name="Tala"/>
            <person name="Wang J."/>
            <person name="Sun G."/>
            <person name="Baabdullah M."/>
            <person name="Yu X."/>
            <person name="Hu S."/>
            <person name="Al-Mssallem I.S."/>
            <person name="Yu J."/>
        </authorList>
    </citation>
    <scope>NUCLEOTIDE SEQUENCE</scope>
</reference>
<dbReference type="InterPro" id="IPR023346">
    <property type="entry name" value="Lysozyme-like_dom_sf"/>
</dbReference>
<evidence type="ECO:0000313" key="4">
    <source>
        <dbReference type="EMBL" id="AIA93244.1"/>
    </source>
</evidence>
<proteinExistence type="predicted"/>
<dbReference type="PANTHER" id="PTHR32282:SF33">
    <property type="entry name" value="PEPTIDOGLYCAN GLYCOSYLTRANSFERASE"/>
    <property type="match status" value="1"/>
</dbReference>
<dbReference type="GO" id="GO:0009252">
    <property type="term" value="P:peptidoglycan biosynthetic process"/>
    <property type="evidence" value="ECO:0007669"/>
    <property type="project" value="TreeGrafter"/>
</dbReference>
<dbReference type="InterPro" id="IPR001264">
    <property type="entry name" value="Glyco_trans_51"/>
</dbReference>
<name>A0A060CDE9_9MICO</name>
<dbReference type="EMBL" id="KF125908">
    <property type="protein sequence ID" value="AIA93244.1"/>
    <property type="molecule type" value="Genomic_DNA"/>
</dbReference>
<protein>
    <submittedName>
        <fullName evidence="4">Transgly</fullName>
    </submittedName>
</protein>
<dbReference type="SUPFAM" id="SSF53955">
    <property type="entry name" value="Lysozyme-like"/>
    <property type="match status" value="1"/>
</dbReference>
<dbReference type="InterPro" id="IPR050396">
    <property type="entry name" value="Glycosyltr_51/Transpeptidase"/>
</dbReference>
<dbReference type="Pfam" id="PF00912">
    <property type="entry name" value="Transgly"/>
    <property type="match status" value="1"/>
</dbReference>
<feature type="domain" description="Glycosyl transferase family 51" evidence="3">
    <location>
        <begin position="77"/>
        <end position="117"/>
    </location>
</feature>
<dbReference type="GO" id="GO:0008955">
    <property type="term" value="F:peptidoglycan glycosyltransferase activity"/>
    <property type="evidence" value="ECO:0007669"/>
    <property type="project" value="TreeGrafter"/>
</dbReference>
<dbReference type="InterPro" id="IPR036950">
    <property type="entry name" value="PBP_transglycosylase"/>
</dbReference>
<dbReference type="Gene3D" id="1.10.3810.10">
    <property type="entry name" value="Biosynthetic peptidoglycan transglycosylase-like"/>
    <property type="match status" value="1"/>
</dbReference>
<dbReference type="PANTHER" id="PTHR32282">
    <property type="entry name" value="BINDING PROTEIN TRANSPEPTIDASE, PUTATIVE-RELATED"/>
    <property type="match status" value="1"/>
</dbReference>
<feature type="compositionally biased region" description="Low complexity" evidence="2">
    <location>
        <begin position="151"/>
        <end position="160"/>
    </location>
</feature>
<feature type="region of interest" description="Disordered" evidence="2">
    <location>
        <begin position="130"/>
        <end position="160"/>
    </location>
</feature>
<accession>A0A060CDE9</accession>